<keyword evidence="1" id="KW-1133">Transmembrane helix</keyword>
<proteinExistence type="predicted"/>
<feature type="transmembrane region" description="Helical" evidence="1">
    <location>
        <begin position="9"/>
        <end position="30"/>
    </location>
</feature>
<organism evidence="2 3">
    <name type="scientific">Morganella morganii</name>
    <name type="common">Proteus morganii</name>
    <dbReference type="NCBI Taxonomy" id="582"/>
    <lineage>
        <taxon>Bacteria</taxon>
        <taxon>Pseudomonadati</taxon>
        <taxon>Pseudomonadota</taxon>
        <taxon>Gammaproteobacteria</taxon>
        <taxon>Enterobacterales</taxon>
        <taxon>Morganellaceae</taxon>
        <taxon>Morganella</taxon>
    </lineage>
</organism>
<reference evidence="2 3" key="1">
    <citation type="submission" date="2015-02" db="EMBL/GenBank/DDBJ databases">
        <title>Whole genome shotgun sequencing of cultured foodborne pathogen.</title>
        <authorList>
            <person name="Timme R."/>
            <person name="Allard M.W."/>
            <person name="Strain E."/>
            <person name="Evans P.S."/>
            <person name="Brown E."/>
        </authorList>
    </citation>
    <scope>NUCLEOTIDE SEQUENCE [LARGE SCALE GENOMIC DNA]</scope>
    <source>
        <strain evidence="2 3">GCSL-TSO-24</strain>
    </source>
</reference>
<dbReference type="Proteomes" id="UP000032582">
    <property type="component" value="Unassembled WGS sequence"/>
</dbReference>
<keyword evidence="1" id="KW-0472">Membrane</keyword>
<evidence type="ECO:0000313" key="3">
    <source>
        <dbReference type="Proteomes" id="UP000032582"/>
    </source>
</evidence>
<keyword evidence="1" id="KW-0812">Transmembrane</keyword>
<name>A0A0D8LAF0_MORMO</name>
<protein>
    <submittedName>
        <fullName evidence="2">Uncharacterized protein</fullName>
    </submittedName>
</protein>
<dbReference type="EMBL" id="JZSH01000021">
    <property type="protein sequence ID" value="KJF78822.1"/>
    <property type="molecule type" value="Genomic_DNA"/>
</dbReference>
<dbReference type="AlphaFoldDB" id="A0A0D8LAF0"/>
<dbReference type="PATRIC" id="fig|582.24.peg.1090"/>
<evidence type="ECO:0000256" key="1">
    <source>
        <dbReference type="SAM" id="Phobius"/>
    </source>
</evidence>
<comment type="caution">
    <text evidence="2">The sequence shown here is derived from an EMBL/GenBank/DDBJ whole genome shotgun (WGS) entry which is preliminary data.</text>
</comment>
<sequence length="238" mass="26831">MTTSPRKSACIIIGIATLILLVMLVPFYFLTKSFGWWQKEFVARGYAVGVQIHQNVYELNLFDLAFTKPVFDHQSVYVPASNLGSYFTLIALSQQSFPTRKNILLPTENPYFNGRISITALNIDTTALATESRQYLNAGKSYRITRLTVSPDRALFSFSTDDNAPEILQSSPYLKDIVNQGMCRTDGQSSGCGIAEDTYINLSDVLHNYFRSCLIYRVDDENKRIILQFIPMPGPVLI</sequence>
<accession>A0A0D8LAF0</accession>
<gene>
    <name evidence="2" type="ORF">UA45_03580</name>
</gene>
<evidence type="ECO:0000313" key="2">
    <source>
        <dbReference type="EMBL" id="KJF78822.1"/>
    </source>
</evidence>